<sequence>MVKKKRVLLLLGGTLALFLSLAGTVYASNDSISFKFTVSPWQQNGKAAGGRYRQTTHPENPWKVKLNSSSEGSGTITRFWLEDASANNVSTSVDATQGLGPYYTNALTTASQKTVWLTGENNNYNGVTYSVAGVWDEETWN</sequence>
<keyword evidence="1" id="KW-0732">Signal</keyword>
<evidence type="ECO:0000313" key="3">
    <source>
        <dbReference type="Proteomes" id="UP000185499"/>
    </source>
</evidence>
<organism evidence="2 3">
    <name type="scientific">Amylolactobacillus amylophilus DSM 20533 = JCM 1125</name>
    <dbReference type="NCBI Taxonomy" id="1423721"/>
    <lineage>
        <taxon>Bacteria</taxon>
        <taxon>Bacillati</taxon>
        <taxon>Bacillota</taxon>
        <taxon>Bacilli</taxon>
        <taxon>Lactobacillales</taxon>
        <taxon>Lactobacillaceae</taxon>
        <taxon>Amylolactobacillus</taxon>
    </lineage>
</organism>
<proteinExistence type="predicted"/>
<keyword evidence="3" id="KW-1185">Reference proteome</keyword>
<dbReference type="Pfam" id="PF10916">
    <property type="entry name" value="DUF2712"/>
    <property type="match status" value="1"/>
</dbReference>
<gene>
    <name evidence="2" type="ORF">LA20533_04455</name>
</gene>
<dbReference type="KEGG" id="lah:LA20533_04455"/>
<reference evidence="2 3" key="1">
    <citation type="submission" date="2016-12" db="EMBL/GenBank/DDBJ databases">
        <title>The whole genome sequencing and assembly of Lactobacillus amylophilus DSM 20533T strain.</title>
        <authorList>
            <person name="Lee Y.-J."/>
            <person name="Yi H."/>
            <person name="Bahn Y.-S."/>
            <person name="Kim J.F."/>
            <person name="Lee D.-W."/>
        </authorList>
    </citation>
    <scope>NUCLEOTIDE SEQUENCE [LARGE SCALE GENOMIC DNA]</scope>
    <source>
        <strain evidence="2 3">DSM 20533</strain>
    </source>
</reference>
<dbReference type="RefSeq" id="WP_056945760.1">
    <property type="nucleotide sequence ID" value="NZ_AYYS01000002.1"/>
</dbReference>
<protein>
    <recommendedName>
        <fullName evidence="4">DUF2712 domain-containing protein</fullName>
    </recommendedName>
</protein>
<name>A0A1L6XC83_9LACO</name>
<dbReference type="EMBL" id="CP018888">
    <property type="protein sequence ID" value="APT18560.1"/>
    <property type="molecule type" value="Genomic_DNA"/>
</dbReference>
<feature type="signal peptide" evidence="1">
    <location>
        <begin position="1"/>
        <end position="27"/>
    </location>
</feature>
<evidence type="ECO:0000313" key="2">
    <source>
        <dbReference type="EMBL" id="APT18560.1"/>
    </source>
</evidence>
<evidence type="ECO:0008006" key="4">
    <source>
        <dbReference type="Google" id="ProtNLM"/>
    </source>
</evidence>
<evidence type="ECO:0000256" key="1">
    <source>
        <dbReference type="SAM" id="SignalP"/>
    </source>
</evidence>
<dbReference type="AlphaFoldDB" id="A0A1L6XC83"/>
<dbReference type="Proteomes" id="UP000185499">
    <property type="component" value="Chromosome"/>
</dbReference>
<dbReference type="InterPro" id="IPR020208">
    <property type="entry name" value="DUF2712"/>
</dbReference>
<feature type="chain" id="PRO_5009870074" description="DUF2712 domain-containing protein" evidence="1">
    <location>
        <begin position="28"/>
        <end position="141"/>
    </location>
</feature>
<accession>A0A1L6XC83</accession>